<reference evidence="2 3" key="1">
    <citation type="submission" date="2018-01" db="EMBL/GenBank/DDBJ databases">
        <title>Whole genome sequencing of Histamine producing bacteria.</title>
        <authorList>
            <person name="Butler K."/>
        </authorList>
    </citation>
    <scope>NUCLEOTIDE SEQUENCE [LARGE SCALE GENOMIC DNA]</scope>
    <source>
        <strain evidence="2 3">DSM 100436</strain>
    </source>
</reference>
<name>A0A2T3P0Z7_9GAMM</name>
<feature type="region of interest" description="Disordered" evidence="1">
    <location>
        <begin position="1"/>
        <end position="22"/>
    </location>
</feature>
<comment type="caution">
    <text evidence="2">The sequence shown here is derived from an EMBL/GenBank/DDBJ whole genome shotgun (WGS) entry which is preliminary data.</text>
</comment>
<protein>
    <submittedName>
        <fullName evidence="2">Uncharacterized protein</fullName>
    </submittedName>
</protein>
<accession>A0A2T3P0Z7</accession>
<dbReference type="InterPro" id="IPR024079">
    <property type="entry name" value="MetalloPept_cat_dom_sf"/>
</dbReference>
<evidence type="ECO:0000256" key="1">
    <source>
        <dbReference type="SAM" id="MobiDB-lite"/>
    </source>
</evidence>
<dbReference type="Proteomes" id="UP000241771">
    <property type="component" value="Unassembled WGS sequence"/>
</dbReference>
<keyword evidence="3" id="KW-1185">Reference proteome</keyword>
<feature type="compositionally biased region" description="Gly residues" evidence="1">
    <location>
        <begin position="1"/>
        <end position="15"/>
    </location>
</feature>
<dbReference type="GO" id="GO:0008237">
    <property type="term" value="F:metallopeptidase activity"/>
    <property type="evidence" value="ECO:0007669"/>
    <property type="project" value="InterPro"/>
</dbReference>
<sequence>MIALSGCGGGSGDGSGSASKKASEDHVRTVLNKLTDETFIESYAENIYPLSDSNDQHLIDKNNLWYCAGGYLPDNTSWSSLCAENNGLASTGGLSIRFHATPEDPIHYYFNNSDEMTSANEDLIKQSLNELEAVMGTPGAFKFMGYTDIDTSAEHPWKHEIDYSTIAGEGGVIFSVGTTIKMYNDQQTCGTVSGGPNMSTGANLIIDENNYLNGQKGFNWINLGDKSSECWFDKGIVMHEVAHYLGFMINSGGGDGHWPGFGEDGGTFDDRAKAVLRTLYQNPAQSEPQNMQVYLWPKQ</sequence>
<dbReference type="EMBL" id="PYMA01000001">
    <property type="protein sequence ID" value="PSW22203.1"/>
    <property type="molecule type" value="Genomic_DNA"/>
</dbReference>
<gene>
    <name evidence="2" type="ORF">C9I98_02760</name>
</gene>
<evidence type="ECO:0000313" key="3">
    <source>
        <dbReference type="Proteomes" id="UP000241771"/>
    </source>
</evidence>
<evidence type="ECO:0000313" key="2">
    <source>
        <dbReference type="EMBL" id="PSW22203.1"/>
    </source>
</evidence>
<proteinExistence type="predicted"/>
<dbReference type="AlphaFoldDB" id="A0A2T3P0Z7"/>
<organism evidence="2 3">
    <name type="scientific">Photobacterium sanctipauli</name>
    <dbReference type="NCBI Taxonomy" id="1342794"/>
    <lineage>
        <taxon>Bacteria</taxon>
        <taxon>Pseudomonadati</taxon>
        <taxon>Pseudomonadota</taxon>
        <taxon>Gammaproteobacteria</taxon>
        <taxon>Vibrionales</taxon>
        <taxon>Vibrionaceae</taxon>
        <taxon>Photobacterium</taxon>
    </lineage>
</organism>
<dbReference type="Gene3D" id="3.40.390.10">
    <property type="entry name" value="Collagenase (Catalytic Domain)"/>
    <property type="match status" value="1"/>
</dbReference>